<evidence type="ECO:0000313" key="2">
    <source>
        <dbReference type="EMBL" id="WBW73145.1"/>
    </source>
</evidence>
<sequence>MDRAKAKDYHFDRQEHSVISIADSEKGLQMMTIEGTRNNLEERKKERQERERERESNGGSLESKSKDLA</sequence>
<protein>
    <submittedName>
        <fullName evidence="2">Uncharacterized protein</fullName>
    </submittedName>
</protein>
<feature type="region of interest" description="Disordered" evidence="1">
    <location>
        <begin position="32"/>
        <end position="69"/>
    </location>
</feature>
<dbReference type="AlphaFoldDB" id="A0AAF0AWL9"/>
<reference evidence="2 3" key="1">
    <citation type="journal article" date="2023" name="G3 (Bethesda)">
        <title>A high-quality reference genome for the fission yeast Schizosaccharomyces osmophilus.</title>
        <authorList>
            <person name="Jia G.S."/>
            <person name="Zhang W.C."/>
            <person name="Liang Y."/>
            <person name="Liu X.H."/>
            <person name="Rhind N."/>
            <person name="Pidoux A."/>
            <person name="Brysch-Herzberg M."/>
            <person name="Du L.L."/>
        </authorList>
    </citation>
    <scope>NUCLEOTIDE SEQUENCE [LARGE SCALE GENOMIC DNA]</scope>
    <source>
        <strain evidence="2 3">CBS 15793</strain>
    </source>
</reference>
<feature type="compositionally biased region" description="Basic and acidic residues" evidence="1">
    <location>
        <begin position="39"/>
        <end position="56"/>
    </location>
</feature>
<dbReference type="Proteomes" id="UP001212411">
    <property type="component" value="Chromosome 2"/>
</dbReference>
<dbReference type="GeneID" id="80876479"/>
<accession>A0AAF0AWL9</accession>
<evidence type="ECO:0000313" key="3">
    <source>
        <dbReference type="Proteomes" id="UP001212411"/>
    </source>
</evidence>
<proteinExistence type="predicted"/>
<organism evidence="2 3">
    <name type="scientific">Schizosaccharomyces osmophilus</name>
    <dbReference type="NCBI Taxonomy" id="2545709"/>
    <lineage>
        <taxon>Eukaryota</taxon>
        <taxon>Fungi</taxon>
        <taxon>Dikarya</taxon>
        <taxon>Ascomycota</taxon>
        <taxon>Taphrinomycotina</taxon>
        <taxon>Schizosaccharomycetes</taxon>
        <taxon>Schizosaccharomycetales</taxon>
        <taxon>Schizosaccharomycetaceae</taxon>
        <taxon>Schizosaccharomyces</taxon>
    </lineage>
</organism>
<keyword evidence="3" id="KW-1185">Reference proteome</keyword>
<dbReference type="EMBL" id="CP115612">
    <property type="protein sequence ID" value="WBW73145.1"/>
    <property type="molecule type" value="Genomic_DNA"/>
</dbReference>
<gene>
    <name evidence="2" type="ORF">SOMG_02999</name>
</gene>
<dbReference type="RefSeq" id="XP_056037388.1">
    <property type="nucleotide sequence ID" value="XM_056181790.1"/>
</dbReference>
<name>A0AAF0AWL9_9SCHI</name>
<evidence type="ECO:0000256" key="1">
    <source>
        <dbReference type="SAM" id="MobiDB-lite"/>
    </source>
</evidence>
<dbReference type="KEGG" id="som:SOMG_02999"/>